<evidence type="ECO:0000256" key="4">
    <source>
        <dbReference type="ARBA" id="ARBA00022737"/>
    </source>
</evidence>
<keyword evidence="4" id="KW-0677">Repeat</keyword>
<dbReference type="STRING" id="1202772.A0A1V9ZSX4"/>
<name>A0A1V9ZSX4_ACHHY</name>
<dbReference type="InterPro" id="IPR028846">
    <property type="entry name" value="Recoverin"/>
</dbReference>
<evidence type="ECO:0000256" key="3">
    <source>
        <dbReference type="ARBA" id="ARBA00022723"/>
    </source>
</evidence>
<dbReference type="GO" id="GO:0005509">
    <property type="term" value="F:calcium ion binding"/>
    <property type="evidence" value="ECO:0007669"/>
    <property type="project" value="InterPro"/>
</dbReference>
<sequence length="1570" mass="171924">MSCVDVPYTSQRLRFVVEPSLVDEIFSGTTALRKGCHLHAFKDSVVSGKHLEREEFLSWMKTASGIQTDRDFRSAHALLELVFHTFSTYSVDMVDLAIGAMVVLDGSTEDKLRCALELLCDDFPLVTEGVLVRALTDFLLGLYCLFAGDDTSHAPDATLETIEASATKTVQSLLEQTPTLSFEAVWDWYLLVGATEAPYLRLLDMDRWAPAVVSPPPSTADGGVLFGFVTDATVVGITEAHAAELEELLLACRFPVLAPQTLYDTFLHHTLDGMLDEATFIEGVNELTCMTCTNHVMDDDKFMTTVRALFKQYVSHNATTTVDAFELAAGFAIFAHGSKSDKLAAGFHFFDTDDRGFLTKGQLWRFLRSVVLTMLGLAPPAGVASLVALVDDGATTVLDALDDDTYTFETFGRWYNQGGFQVMSWLELLDLKKWIFVAPDFNTSILDKTPVQPVSASMYYTAKNIRATNQKDVQSSTGTDDGLSESALLPIDSIPPLCLKNDIVLAFDLLLESDAHPIQNLAFDNGDLIHYQQLQAATQLQALEVTTAHGLLAPHVEMHGGIGTLDKARFDECMASLLPPDAEARALLTALFFAYNRTGTGKIDATEFISGFLLLVGGSKSAKLAFCFGLFDEDADGYLTRREMWKYLRSFLTMLLALGNGADLSADTIGYICDAACISIAKSIFNESASGLDVVMKTKVCFAEFADWYSEKGYALIPWIELLDARKWPVVDDSIADAVASFSAASVRGQQKEQELVNTTTTVVSSTGYAPTTTGDGYKDSSAVVFQFKLTSYDATMLRIRLRDVAVVSTIADKLRLRQLPTEGLYSSLDRFAKGKCLTKSGFLYAIRSLAPKEGLSSEDQEFLSYHLLRLFALYETESNLDDDDDAEVMSITSAVDKLHLLSGLSILCAGSKSAKLGVLFTLFDYQREGAISRRSLFELFKAVLALLFSFSLAESATSSANVFAAERAAGALTSQVFCETHARTTISLATFAEWYSSGGYQSCPWLELLDLNKWPTQAAMEAHARERPLAYAFDMHEEGSLLQYSEKDIETYLSMLDATQFPSLPVVAIHDTIVANARPHGHTVDGGGLVISRASFYSCIRKLIPRTHINQEGQHLASRLLARLFGVYDRKKTGKVQALELACGLTILGQGSKSQKLAAAFDLLVKVANKGHPSQTKLPHGMLFLFLRSFLLALMVLSEARHRRGLEHMYVEADEVVGEATTKVLAEITMDTSLRTRNRISFEQFGEWYNGGGYETLSWVELLDVSKWQHQTSAPATQHGVRASDIGLTPPPAPEPPVLTMALAAPAAALRYTASDLTALRECLEHVELHLYAPLQLITVLKSFLKRHQAPSTDLLSPTVQVGLTKEQFRAALLQLCATHAHCTNSFVTAFADHVFAVFAAEKVPPLAGDDGRIRARAPTVPLVHLLCGLMVFTDASLLAILLQGTALLCFTAFTEQLVDEVSQQHFVPRAILAQALENFLKMLYACSGGWDRMDVAEMEASAKAGAKACVAGFCPGGPDEMVSLEAFDTWFEEAGAESHAWLRLVVLEHWPTELGLNMANRASSSSAN</sequence>
<keyword evidence="9" id="KW-1185">Reference proteome</keyword>
<reference evidence="8 9" key="1">
    <citation type="journal article" date="2014" name="Genome Biol. Evol.">
        <title>The secreted proteins of Achlya hypogyna and Thraustotheca clavata identify the ancestral oomycete secretome and reveal gene acquisitions by horizontal gene transfer.</title>
        <authorList>
            <person name="Misner I."/>
            <person name="Blouin N."/>
            <person name="Leonard G."/>
            <person name="Richards T.A."/>
            <person name="Lane C.E."/>
        </authorList>
    </citation>
    <scope>NUCLEOTIDE SEQUENCE [LARGE SCALE GENOMIC DNA]</scope>
    <source>
        <strain evidence="8 9">ATCC 48635</strain>
    </source>
</reference>
<dbReference type="InterPro" id="IPR011992">
    <property type="entry name" value="EF-hand-dom_pair"/>
</dbReference>
<accession>A0A1V9ZSX4</accession>
<protein>
    <recommendedName>
        <fullName evidence="7">EF-hand domain-containing protein</fullName>
    </recommendedName>
</protein>
<dbReference type="OrthoDB" id="2122982at2759"/>
<dbReference type="PANTHER" id="PTHR23055:SF178">
    <property type="entry name" value="NEUROCALCIN HOMOLOG"/>
    <property type="match status" value="1"/>
</dbReference>
<feature type="domain" description="EF-hand" evidence="7">
    <location>
        <begin position="619"/>
        <end position="654"/>
    </location>
</feature>
<keyword evidence="2" id="KW-0519">Myristate</keyword>
<dbReference type="InterPro" id="IPR018247">
    <property type="entry name" value="EF_Hand_1_Ca_BS"/>
</dbReference>
<dbReference type="Gene3D" id="1.10.238.10">
    <property type="entry name" value="EF-hand"/>
    <property type="match status" value="4"/>
</dbReference>
<evidence type="ECO:0000313" key="9">
    <source>
        <dbReference type="Proteomes" id="UP000243579"/>
    </source>
</evidence>
<evidence type="ECO:0000256" key="6">
    <source>
        <dbReference type="ARBA" id="ARBA00023288"/>
    </source>
</evidence>
<keyword evidence="6" id="KW-0449">Lipoprotein</keyword>
<dbReference type="SUPFAM" id="SSF47473">
    <property type="entry name" value="EF-hand"/>
    <property type="match status" value="2"/>
</dbReference>
<proteinExistence type="inferred from homology"/>
<dbReference type="EMBL" id="JNBR01000016">
    <property type="protein sequence ID" value="OQS01061.1"/>
    <property type="molecule type" value="Genomic_DNA"/>
</dbReference>
<keyword evidence="3" id="KW-0479">Metal-binding</keyword>
<dbReference type="InterPro" id="IPR002048">
    <property type="entry name" value="EF_hand_dom"/>
</dbReference>
<keyword evidence="5" id="KW-0106">Calcium</keyword>
<comment type="caution">
    <text evidence="8">The sequence shown here is derived from an EMBL/GenBank/DDBJ whole genome shotgun (WGS) entry which is preliminary data.</text>
</comment>
<evidence type="ECO:0000256" key="1">
    <source>
        <dbReference type="ARBA" id="ARBA00006049"/>
    </source>
</evidence>
<organism evidence="8 9">
    <name type="scientific">Achlya hypogyna</name>
    <name type="common">Oomycete</name>
    <name type="synonym">Protoachlya hypogyna</name>
    <dbReference type="NCBI Taxonomy" id="1202772"/>
    <lineage>
        <taxon>Eukaryota</taxon>
        <taxon>Sar</taxon>
        <taxon>Stramenopiles</taxon>
        <taxon>Oomycota</taxon>
        <taxon>Saprolegniomycetes</taxon>
        <taxon>Saprolegniales</taxon>
        <taxon>Achlyaceae</taxon>
        <taxon>Achlya</taxon>
    </lineage>
</organism>
<evidence type="ECO:0000256" key="2">
    <source>
        <dbReference type="ARBA" id="ARBA00022707"/>
    </source>
</evidence>
<evidence type="ECO:0000313" key="8">
    <source>
        <dbReference type="EMBL" id="OQS01061.1"/>
    </source>
</evidence>
<gene>
    <name evidence="8" type="ORF">ACHHYP_01879</name>
</gene>
<dbReference type="Proteomes" id="UP000243579">
    <property type="component" value="Unassembled WGS sequence"/>
</dbReference>
<comment type="similarity">
    <text evidence="1">Belongs to the recoverin family.</text>
</comment>
<evidence type="ECO:0000259" key="7">
    <source>
        <dbReference type="PROSITE" id="PS50222"/>
    </source>
</evidence>
<dbReference type="PROSITE" id="PS00018">
    <property type="entry name" value="EF_HAND_1"/>
    <property type="match status" value="1"/>
</dbReference>
<feature type="domain" description="EF-hand" evidence="7">
    <location>
        <begin position="338"/>
        <end position="373"/>
    </location>
</feature>
<evidence type="ECO:0000256" key="5">
    <source>
        <dbReference type="ARBA" id="ARBA00022837"/>
    </source>
</evidence>
<dbReference type="PANTHER" id="PTHR23055">
    <property type="entry name" value="CALCIUM BINDING PROTEINS"/>
    <property type="match status" value="1"/>
</dbReference>
<dbReference type="PROSITE" id="PS50222">
    <property type="entry name" value="EF_HAND_2"/>
    <property type="match status" value="2"/>
</dbReference>